<accession>A0A975MM98</accession>
<keyword evidence="2" id="KW-1185">Reference proteome</keyword>
<evidence type="ECO:0000313" key="1">
    <source>
        <dbReference type="EMBL" id="QWF70229.1"/>
    </source>
</evidence>
<dbReference type="GO" id="GO:0006355">
    <property type="term" value="P:regulation of DNA-templated transcription"/>
    <property type="evidence" value="ECO:0007669"/>
    <property type="project" value="InterPro"/>
</dbReference>
<sequence length="87" mass="9895">MQHKVSTYFALLAEFGSAHIPLDSIAQKFLDIDVQTAKNKAAKQQLPFPCIRINGQKSPWFVDAGVLAIFLDQKMEEAQKTWKKMNE</sequence>
<organism evidence="1 2">
    <name type="scientific">Methylomonas paludis</name>
    <dbReference type="NCBI Taxonomy" id="1173101"/>
    <lineage>
        <taxon>Bacteria</taxon>
        <taxon>Pseudomonadati</taxon>
        <taxon>Pseudomonadota</taxon>
        <taxon>Gammaproteobacteria</taxon>
        <taxon>Methylococcales</taxon>
        <taxon>Methylococcaceae</taxon>
        <taxon>Methylomonas</taxon>
    </lineage>
</organism>
<reference evidence="1" key="1">
    <citation type="submission" date="2021-04" db="EMBL/GenBank/DDBJ databases">
        <title>Draft genome sequence data of methanotrophic Methylovulum sp. strain S1L and Methylomonas sp. strain S2AM isolated from boreal lake water columns.</title>
        <authorList>
            <person name="Rissanen A.J."/>
            <person name="Mangayil R."/>
            <person name="Svenning M.M."/>
            <person name="Khanongnuch R."/>
        </authorList>
    </citation>
    <scope>NUCLEOTIDE SEQUENCE</scope>
    <source>
        <strain evidence="1">S2AM</strain>
    </source>
</reference>
<dbReference type="Pfam" id="PF11112">
    <property type="entry name" value="PyocinActivator"/>
    <property type="match status" value="1"/>
</dbReference>
<proteinExistence type="predicted"/>
<dbReference type="Proteomes" id="UP000676649">
    <property type="component" value="Chromosome"/>
</dbReference>
<gene>
    <name evidence="1" type="ORF">KEF85_12880</name>
</gene>
<name>A0A975MM98_9GAMM</name>
<dbReference type="InterPro" id="IPR020518">
    <property type="entry name" value="Tscrpt_reg_PrtN"/>
</dbReference>
<evidence type="ECO:0000313" key="2">
    <source>
        <dbReference type="Proteomes" id="UP000676649"/>
    </source>
</evidence>
<dbReference type="EMBL" id="CP073754">
    <property type="protein sequence ID" value="QWF70229.1"/>
    <property type="molecule type" value="Genomic_DNA"/>
</dbReference>
<dbReference type="RefSeq" id="WP_215581185.1">
    <property type="nucleotide sequence ID" value="NZ_CP073754.1"/>
</dbReference>
<dbReference type="KEGG" id="mpad:KEF85_12880"/>
<dbReference type="AlphaFoldDB" id="A0A975MM98"/>
<protein>
    <submittedName>
        <fullName evidence="1">Pyocin activator PrtN family protein</fullName>
    </submittedName>
</protein>